<accession>A0A9P6NPU2</accession>
<evidence type="ECO:0000313" key="1">
    <source>
        <dbReference type="EMBL" id="KAG0151121.1"/>
    </source>
</evidence>
<protein>
    <submittedName>
        <fullName evidence="1">Uncharacterized protein</fullName>
    </submittedName>
</protein>
<keyword evidence="2" id="KW-1185">Reference proteome</keyword>
<reference evidence="1" key="1">
    <citation type="submission" date="2013-11" db="EMBL/GenBank/DDBJ databases">
        <title>Genome sequence of the fusiform rust pathogen reveals effectors for host alternation and coevolution with pine.</title>
        <authorList>
            <consortium name="DOE Joint Genome Institute"/>
            <person name="Smith K."/>
            <person name="Pendleton A."/>
            <person name="Kubisiak T."/>
            <person name="Anderson C."/>
            <person name="Salamov A."/>
            <person name="Aerts A."/>
            <person name="Riley R."/>
            <person name="Clum A."/>
            <person name="Lindquist E."/>
            <person name="Ence D."/>
            <person name="Campbell M."/>
            <person name="Kronenberg Z."/>
            <person name="Feau N."/>
            <person name="Dhillon B."/>
            <person name="Hamelin R."/>
            <person name="Burleigh J."/>
            <person name="Smith J."/>
            <person name="Yandell M."/>
            <person name="Nelson C."/>
            <person name="Grigoriev I."/>
            <person name="Davis J."/>
        </authorList>
    </citation>
    <scope>NUCLEOTIDE SEQUENCE</scope>
    <source>
        <strain evidence="1">G11</strain>
    </source>
</reference>
<evidence type="ECO:0000313" key="2">
    <source>
        <dbReference type="Proteomes" id="UP000886653"/>
    </source>
</evidence>
<comment type="caution">
    <text evidence="1">The sequence shown here is derived from an EMBL/GenBank/DDBJ whole genome shotgun (WGS) entry which is preliminary data.</text>
</comment>
<dbReference type="EMBL" id="MU167215">
    <property type="protein sequence ID" value="KAG0151121.1"/>
    <property type="molecule type" value="Genomic_DNA"/>
</dbReference>
<gene>
    <name evidence="1" type="ORF">CROQUDRAFT_602129</name>
</gene>
<sequence length="101" mass="11494">MPSCPHLLSFHLSSHLIVFYISHINSSTQHPQALFQNLHTISSFIINGCLFPFKKLIHNSSSQICSFKHLKQLTFLISLLHQTYNTNLTDLLLIALHVVSL</sequence>
<proteinExistence type="predicted"/>
<dbReference type="Proteomes" id="UP000886653">
    <property type="component" value="Unassembled WGS sequence"/>
</dbReference>
<organism evidence="1 2">
    <name type="scientific">Cronartium quercuum f. sp. fusiforme G11</name>
    <dbReference type="NCBI Taxonomy" id="708437"/>
    <lineage>
        <taxon>Eukaryota</taxon>
        <taxon>Fungi</taxon>
        <taxon>Dikarya</taxon>
        <taxon>Basidiomycota</taxon>
        <taxon>Pucciniomycotina</taxon>
        <taxon>Pucciniomycetes</taxon>
        <taxon>Pucciniales</taxon>
        <taxon>Coleosporiaceae</taxon>
        <taxon>Cronartium</taxon>
    </lineage>
</organism>
<name>A0A9P6NPU2_9BASI</name>
<dbReference type="AlphaFoldDB" id="A0A9P6NPU2"/>